<gene>
    <name evidence="8" type="ORF">JRO89_XS11G0188400</name>
</gene>
<dbReference type="InterPro" id="IPR036388">
    <property type="entry name" value="WH-like_DNA-bd_sf"/>
</dbReference>
<feature type="coiled-coil region" evidence="6">
    <location>
        <begin position="187"/>
        <end position="214"/>
    </location>
</feature>
<dbReference type="InterPro" id="IPR036390">
    <property type="entry name" value="WH_DNA-bd_sf"/>
</dbReference>
<dbReference type="SUPFAM" id="SSF46785">
    <property type="entry name" value="Winged helix' DNA-binding domain"/>
    <property type="match status" value="1"/>
</dbReference>
<evidence type="ECO:0000256" key="3">
    <source>
        <dbReference type="ARBA" id="ARBA00023125"/>
    </source>
</evidence>
<name>A0ABQ8HG42_9ROSI</name>
<comment type="caution">
    <text evidence="8">The sequence shown here is derived from an EMBL/GenBank/DDBJ whole genome shotgun (WGS) entry which is preliminary data.</text>
</comment>
<evidence type="ECO:0000259" key="7">
    <source>
        <dbReference type="PROSITE" id="PS00434"/>
    </source>
</evidence>
<keyword evidence="3" id="KW-0238">DNA-binding</keyword>
<organism evidence="8 9">
    <name type="scientific">Xanthoceras sorbifolium</name>
    <dbReference type="NCBI Taxonomy" id="99658"/>
    <lineage>
        <taxon>Eukaryota</taxon>
        <taxon>Viridiplantae</taxon>
        <taxon>Streptophyta</taxon>
        <taxon>Embryophyta</taxon>
        <taxon>Tracheophyta</taxon>
        <taxon>Spermatophyta</taxon>
        <taxon>Magnoliopsida</taxon>
        <taxon>eudicotyledons</taxon>
        <taxon>Gunneridae</taxon>
        <taxon>Pentapetalae</taxon>
        <taxon>rosids</taxon>
        <taxon>malvids</taxon>
        <taxon>Sapindales</taxon>
        <taxon>Sapindaceae</taxon>
        <taxon>Xanthoceroideae</taxon>
        <taxon>Xanthoceras</taxon>
    </lineage>
</organism>
<evidence type="ECO:0000256" key="2">
    <source>
        <dbReference type="ARBA" id="ARBA00023016"/>
    </source>
</evidence>
<reference evidence="8 9" key="1">
    <citation type="submission" date="2021-02" db="EMBL/GenBank/DDBJ databases">
        <title>Plant Genome Project.</title>
        <authorList>
            <person name="Zhang R.-G."/>
        </authorList>
    </citation>
    <scope>NUCLEOTIDE SEQUENCE [LARGE SCALE GENOMIC DNA]</scope>
    <source>
        <tissue evidence="8">Leaves</tissue>
    </source>
</reference>
<dbReference type="PANTHER" id="PTHR10015">
    <property type="entry name" value="HEAT SHOCK TRANSCRIPTION FACTOR"/>
    <property type="match status" value="1"/>
</dbReference>
<feature type="domain" description="HSF-type DNA-binding" evidence="7">
    <location>
        <begin position="69"/>
        <end position="93"/>
    </location>
</feature>
<dbReference type="EMBL" id="JAFEMO010000011">
    <property type="protein sequence ID" value="KAH7557603.1"/>
    <property type="molecule type" value="Genomic_DNA"/>
</dbReference>
<dbReference type="Gene3D" id="1.10.10.10">
    <property type="entry name" value="Winged helix-like DNA-binding domain superfamily/Winged helix DNA-binding domain"/>
    <property type="match status" value="1"/>
</dbReference>
<keyword evidence="6" id="KW-0175">Coiled coil</keyword>
<comment type="similarity">
    <text evidence="5">Belongs to the HSF family.</text>
</comment>
<proteinExistence type="inferred from homology"/>
<dbReference type="Proteomes" id="UP000827721">
    <property type="component" value="Unassembled WGS sequence"/>
</dbReference>
<keyword evidence="9" id="KW-1185">Reference proteome</keyword>
<evidence type="ECO:0000256" key="4">
    <source>
        <dbReference type="ARBA" id="ARBA00023242"/>
    </source>
</evidence>
<protein>
    <recommendedName>
        <fullName evidence="7">HSF-type DNA-binding domain-containing protein</fullName>
    </recommendedName>
</protein>
<keyword evidence="4" id="KW-0539">Nucleus</keyword>
<comment type="subcellular location">
    <subcellularLocation>
        <location evidence="1">Nucleus</location>
    </subcellularLocation>
</comment>
<keyword evidence="2" id="KW-0346">Stress response</keyword>
<dbReference type="PRINTS" id="PR00056">
    <property type="entry name" value="HSFDOMAIN"/>
</dbReference>
<evidence type="ECO:0000313" key="9">
    <source>
        <dbReference type="Proteomes" id="UP000827721"/>
    </source>
</evidence>
<dbReference type="InterPro" id="IPR000232">
    <property type="entry name" value="HSF_DNA-bd"/>
</dbReference>
<evidence type="ECO:0000256" key="6">
    <source>
        <dbReference type="SAM" id="Coils"/>
    </source>
</evidence>
<sequence length="330" mass="36903">MALPPLEQQSGDRDTMTAGIDSQRAIPTPFLTKTYQLVDDHAIDDVISWNDDGSTFVVWNPTVFARDLLPQYFKHNNFSSFVRQLNTYGFKKVVPDRWEFSNDCFRRGEKQLLREIQRRKISATATAVATPSPPASQPVTVAVPAVPVARPIVSPSNSEEEQVISSNSSPARMAHTCTQNGSAGHTCAEVMEENEKLRKENLQLNKQLTEMKELCSNIFALMSNYASGSQSLESGFQARDLLPEKRFSVGDEEQQVSPRLFGVPIGAKRARECYRAAAEESESELRLQLHGGTQVVKSEPLDCQRNGDAHNNQDTPWLIQSHRPNQRVCN</sequence>
<evidence type="ECO:0000256" key="5">
    <source>
        <dbReference type="RuleBase" id="RU004020"/>
    </source>
</evidence>
<dbReference type="Pfam" id="PF00447">
    <property type="entry name" value="HSF_DNA-bind"/>
    <property type="match status" value="1"/>
</dbReference>
<evidence type="ECO:0000313" key="8">
    <source>
        <dbReference type="EMBL" id="KAH7557603.1"/>
    </source>
</evidence>
<dbReference type="SMART" id="SM00415">
    <property type="entry name" value="HSF"/>
    <property type="match status" value="1"/>
</dbReference>
<accession>A0ABQ8HG42</accession>
<dbReference type="PANTHER" id="PTHR10015:SF333">
    <property type="entry name" value="HEAT STRESS TRANSCRIPTION FACTOR B-2A"/>
    <property type="match status" value="1"/>
</dbReference>
<dbReference type="PROSITE" id="PS00434">
    <property type="entry name" value="HSF_DOMAIN"/>
    <property type="match status" value="1"/>
</dbReference>
<evidence type="ECO:0000256" key="1">
    <source>
        <dbReference type="ARBA" id="ARBA00004123"/>
    </source>
</evidence>